<evidence type="ECO:0000256" key="1">
    <source>
        <dbReference type="ARBA" id="ARBA00022722"/>
    </source>
</evidence>
<dbReference type="Gene3D" id="3.40.50.300">
    <property type="entry name" value="P-loop containing nucleotide triphosphate hydrolases"/>
    <property type="match status" value="4"/>
</dbReference>
<dbReference type="InterPro" id="IPR027417">
    <property type="entry name" value="P-loop_NTPase"/>
</dbReference>
<feature type="binding site" evidence="15">
    <location>
        <begin position="28"/>
        <end position="35"/>
    </location>
    <ligand>
        <name>ATP</name>
        <dbReference type="ChEBI" id="CHEBI:30616"/>
    </ligand>
</feature>
<evidence type="ECO:0000256" key="4">
    <source>
        <dbReference type="ARBA" id="ARBA00022801"/>
    </source>
</evidence>
<dbReference type="InterPro" id="IPR011604">
    <property type="entry name" value="PDDEXK-like_dom_sf"/>
</dbReference>
<feature type="domain" description="UvrD-like helicase C-terminal" evidence="18">
    <location>
        <begin position="511"/>
        <end position="794"/>
    </location>
</feature>
<dbReference type="Pfam" id="PF12705">
    <property type="entry name" value="PDDEXK_1"/>
    <property type="match status" value="1"/>
</dbReference>
<dbReference type="InterPro" id="IPR014016">
    <property type="entry name" value="UvrD-like_ATP-bd"/>
</dbReference>
<dbReference type="Gene3D" id="1.10.486.10">
    <property type="entry name" value="PCRA, domain 4"/>
    <property type="match status" value="1"/>
</dbReference>
<dbReference type="GO" id="GO:0004527">
    <property type="term" value="F:exonuclease activity"/>
    <property type="evidence" value="ECO:0007669"/>
    <property type="project" value="UniProtKB-KW"/>
</dbReference>
<accession>A0AAE3VQ21</accession>
<keyword evidence="2 15" id="KW-0547">Nucleotide-binding</keyword>
<keyword evidence="3" id="KW-0227">DNA damage</keyword>
<proteinExistence type="predicted"/>
<evidence type="ECO:0000313" key="19">
    <source>
        <dbReference type="EMBL" id="MDQ0316749.1"/>
    </source>
</evidence>
<evidence type="ECO:0000256" key="15">
    <source>
        <dbReference type="PROSITE-ProRule" id="PRU00560"/>
    </source>
</evidence>
<gene>
    <name evidence="19" type="ORF">J2S73_003225</name>
</gene>
<feature type="compositionally biased region" description="Basic and acidic residues" evidence="16">
    <location>
        <begin position="973"/>
        <end position="990"/>
    </location>
</feature>
<evidence type="ECO:0000256" key="9">
    <source>
        <dbReference type="ARBA" id="ARBA00023204"/>
    </source>
</evidence>
<keyword evidence="20" id="KW-1185">Reference proteome</keyword>
<evidence type="ECO:0000256" key="8">
    <source>
        <dbReference type="ARBA" id="ARBA00023125"/>
    </source>
</evidence>
<name>A0AAE3VQ21_9HYPH</name>
<keyword evidence="4 15" id="KW-0378">Hydrolase</keyword>
<evidence type="ECO:0000256" key="11">
    <source>
        <dbReference type="ARBA" id="ARBA00034617"/>
    </source>
</evidence>
<evidence type="ECO:0000313" key="20">
    <source>
        <dbReference type="Proteomes" id="UP001229244"/>
    </source>
</evidence>
<evidence type="ECO:0000256" key="12">
    <source>
        <dbReference type="ARBA" id="ARBA00034808"/>
    </source>
</evidence>
<evidence type="ECO:0000259" key="17">
    <source>
        <dbReference type="PROSITE" id="PS51198"/>
    </source>
</evidence>
<comment type="catalytic activity">
    <reaction evidence="14">
        <text>ATP + H2O = ADP + phosphate + H(+)</text>
        <dbReference type="Rhea" id="RHEA:13065"/>
        <dbReference type="ChEBI" id="CHEBI:15377"/>
        <dbReference type="ChEBI" id="CHEBI:15378"/>
        <dbReference type="ChEBI" id="CHEBI:30616"/>
        <dbReference type="ChEBI" id="CHEBI:43474"/>
        <dbReference type="ChEBI" id="CHEBI:456216"/>
        <dbReference type="EC" id="5.6.2.4"/>
    </reaction>
</comment>
<dbReference type="Proteomes" id="UP001229244">
    <property type="component" value="Unassembled WGS sequence"/>
</dbReference>
<dbReference type="SUPFAM" id="SSF52980">
    <property type="entry name" value="Restriction endonuclease-like"/>
    <property type="match status" value="1"/>
</dbReference>
<reference evidence="19" key="1">
    <citation type="submission" date="2023-07" db="EMBL/GenBank/DDBJ databases">
        <title>Genomic Encyclopedia of Type Strains, Phase IV (KMG-IV): sequencing the most valuable type-strain genomes for metagenomic binning, comparative biology and taxonomic classification.</title>
        <authorList>
            <person name="Goeker M."/>
        </authorList>
    </citation>
    <scope>NUCLEOTIDE SEQUENCE</scope>
    <source>
        <strain evidence="19">DSM 21202</strain>
    </source>
</reference>
<dbReference type="EC" id="5.6.2.4" evidence="12"/>
<dbReference type="GO" id="GO:0005524">
    <property type="term" value="F:ATP binding"/>
    <property type="evidence" value="ECO:0007669"/>
    <property type="project" value="UniProtKB-UniRule"/>
</dbReference>
<keyword evidence="5 15" id="KW-0347">Helicase</keyword>
<comment type="catalytic activity">
    <reaction evidence="11">
        <text>Couples ATP hydrolysis with the unwinding of duplex DNA by translocating in the 3'-5' direction.</text>
        <dbReference type="EC" id="5.6.2.4"/>
    </reaction>
</comment>
<keyword evidence="7 15" id="KW-0067">ATP-binding</keyword>
<evidence type="ECO:0000256" key="5">
    <source>
        <dbReference type="ARBA" id="ARBA00022806"/>
    </source>
</evidence>
<dbReference type="InterPro" id="IPR011335">
    <property type="entry name" value="Restrct_endonuc-II-like"/>
</dbReference>
<feature type="domain" description="UvrD-like helicase ATP-binding" evidence="17">
    <location>
        <begin position="7"/>
        <end position="493"/>
    </location>
</feature>
<dbReference type="SUPFAM" id="SSF52540">
    <property type="entry name" value="P-loop containing nucleoside triphosphate hydrolases"/>
    <property type="match status" value="1"/>
</dbReference>
<dbReference type="PROSITE" id="PS51217">
    <property type="entry name" value="UVRD_HELICASE_CTER"/>
    <property type="match status" value="1"/>
</dbReference>
<dbReference type="InterPro" id="IPR038726">
    <property type="entry name" value="PDDEXK_AddAB-type"/>
</dbReference>
<evidence type="ECO:0000256" key="10">
    <source>
        <dbReference type="ARBA" id="ARBA00023235"/>
    </source>
</evidence>
<keyword evidence="8" id="KW-0238">DNA-binding</keyword>
<dbReference type="PROSITE" id="PS51198">
    <property type="entry name" value="UVRD_HELICASE_ATP_BIND"/>
    <property type="match status" value="1"/>
</dbReference>
<dbReference type="GO" id="GO:0000725">
    <property type="term" value="P:recombinational repair"/>
    <property type="evidence" value="ECO:0007669"/>
    <property type="project" value="TreeGrafter"/>
</dbReference>
<dbReference type="GO" id="GO:0005829">
    <property type="term" value="C:cytosol"/>
    <property type="evidence" value="ECO:0007669"/>
    <property type="project" value="TreeGrafter"/>
</dbReference>
<dbReference type="RefSeq" id="WP_306886628.1">
    <property type="nucleotide sequence ID" value="NZ_JAUSUL010000003.1"/>
</dbReference>
<dbReference type="InterPro" id="IPR014151">
    <property type="entry name" value="DNA_helicase_AddA"/>
</dbReference>
<dbReference type="PANTHER" id="PTHR11070">
    <property type="entry name" value="UVRD / RECB / PCRA DNA HELICASE FAMILY MEMBER"/>
    <property type="match status" value="1"/>
</dbReference>
<dbReference type="EMBL" id="JAUSUL010000003">
    <property type="protein sequence ID" value="MDQ0316749.1"/>
    <property type="molecule type" value="Genomic_DNA"/>
</dbReference>
<dbReference type="GO" id="GO:0043138">
    <property type="term" value="F:3'-5' DNA helicase activity"/>
    <property type="evidence" value="ECO:0007669"/>
    <property type="project" value="UniProtKB-EC"/>
</dbReference>
<sequence length="1178" mass="126591">MTRREIPEATQVAQARAAAPGASAWVSANAGSGKTHVLVERVVNLLLSGVAPGRILCLTFTNAAAAQMSQRVFDRLAAFARADDAALDTLLEGRLDGPAGPDDRTRARRLFAAALETPGGLKIQTIHAFCAMLLHQFPLEANLAARFTVLDDTAANELVDAAIAQTLAEAAADPQGPLADAIAAILPLSADLTLIQSIRAMVTEREAFRLWIRHAGDLEDAIGDLKAALGLDPSDTPDSLADEMLASPHFDDGFRSAYAGALARGGANDIKQADRIAIAADPMRDPAERAEAWLDIFLTAKREPRSDKGAGSKGVRSALPDLDDRFAAEQARLIALLDKARAHRAVSATAALARLADRVIALVEAEKAREGFVDYDDQIARTAALLSRSEAADWIQYKLDQGIDHILVDEAQDTSPRQWEIVNALAREFFAGKGARSGPRTVFAVGDEKQSIYGFQGAAPATFGEQLRHFRSLAERAESTFNAVRLTLSFRSTPDVLGAVDAVFADPNLHRRIESAGEGLVHEPIRANDPGKVTLWPLTETQDSTIPDDWTLPLDHEAAASGEWQLAERIAATIRGWLDSGARRPNGARIKAGDVLILVRKRKPFADVVIRSLKAAGVPVAGADRLTVTEHIAIEDLIALGRFLLTPADDLSLAAVLKSPLFGLSEEELYRLASGREGTLEAALFARRDDPVLAAVAERIARWRRIALSGRPFDLFATVLGADDGRRLFRSRLGTEVDDVLDAFLDLALDYEHTGIPTLEGFLTRVTASASELKRESDTAPEAVRVMTVHGAKGLEAPIVFLADGCAAPVHGSHARKIVPLPPISHPNAARPLVWAPNPDHKPSRVADVIEAEQASQKDEYARLLYVAMTRAEDQLIVCGWSPKRGPHEECWYRLIETGLAPDLVDVTDDEANVVAREWHGVRTERTAPPEQDEPAAARTRTPLPDWARTPAPPPVVRAPALSPSGALPHDAGSVRRAGETDRADPSMDPETVRRTALLRGDLTHRLLELLPDAPPDERPAAGRRILAVHPGAQSLDGEAIIASVLAILDDPQFAPVFGPGSRPEVAVAGRLPIGGVERLVTGRIDRMVQAGGRVLIVDFKSDRPAPATVDDVPQSYIAQLALYRDVLRPLVGDAALEAALVWTDSGRLMKVPPADLDRARAAVDAQAAEEPGGFPVA</sequence>
<evidence type="ECO:0000256" key="14">
    <source>
        <dbReference type="ARBA" id="ARBA00048988"/>
    </source>
</evidence>
<protein>
    <recommendedName>
        <fullName evidence="12">DNA 3'-5' helicase</fullName>
        <ecNumber evidence="12">5.6.2.4</ecNumber>
    </recommendedName>
    <alternativeName>
        <fullName evidence="13">DNA 3'-5' helicase II</fullName>
    </alternativeName>
</protein>
<evidence type="ECO:0000256" key="3">
    <source>
        <dbReference type="ARBA" id="ARBA00022763"/>
    </source>
</evidence>
<dbReference type="NCBIfam" id="TIGR02784">
    <property type="entry name" value="addA_alphas"/>
    <property type="match status" value="1"/>
</dbReference>
<dbReference type="Gene3D" id="3.90.320.10">
    <property type="match status" value="1"/>
</dbReference>
<dbReference type="PANTHER" id="PTHR11070:SF2">
    <property type="entry name" value="ATP-DEPENDENT DNA HELICASE SRS2"/>
    <property type="match status" value="1"/>
</dbReference>
<feature type="region of interest" description="Disordered" evidence="16">
    <location>
        <begin position="923"/>
        <end position="990"/>
    </location>
</feature>
<dbReference type="Pfam" id="PF13361">
    <property type="entry name" value="UvrD_C"/>
    <property type="match status" value="1"/>
</dbReference>
<keyword evidence="6" id="KW-0269">Exonuclease</keyword>
<evidence type="ECO:0000256" key="2">
    <source>
        <dbReference type="ARBA" id="ARBA00022741"/>
    </source>
</evidence>
<keyword evidence="10" id="KW-0413">Isomerase</keyword>
<organism evidence="19 20">
    <name type="scientific">Amorphus orientalis</name>
    <dbReference type="NCBI Taxonomy" id="649198"/>
    <lineage>
        <taxon>Bacteria</taxon>
        <taxon>Pseudomonadati</taxon>
        <taxon>Pseudomonadota</taxon>
        <taxon>Alphaproteobacteria</taxon>
        <taxon>Hyphomicrobiales</taxon>
        <taxon>Amorphaceae</taxon>
        <taxon>Amorphus</taxon>
    </lineage>
</organism>
<dbReference type="Pfam" id="PF00580">
    <property type="entry name" value="UvrD-helicase"/>
    <property type="match status" value="1"/>
</dbReference>
<dbReference type="AlphaFoldDB" id="A0AAE3VQ21"/>
<evidence type="ECO:0000259" key="18">
    <source>
        <dbReference type="PROSITE" id="PS51217"/>
    </source>
</evidence>
<evidence type="ECO:0000256" key="6">
    <source>
        <dbReference type="ARBA" id="ARBA00022839"/>
    </source>
</evidence>
<keyword evidence="1" id="KW-0540">Nuclease</keyword>
<dbReference type="InterPro" id="IPR014017">
    <property type="entry name" value="DNA_helicase_UvrD-like_C"/>
</dbReference>
<dbReference type="GO" id="GO:0003677">
    <property type="term" value="F:DNA binding"/>
    <property type="evidence" value="ECO:0007669"/>
    <property type="project" value="UniProtKB-KW"/>
</dbReference>
<keyword evidence="9" id="KW-0234">DNA repair</keyword>
<comment type="caution">
    <text evidence="19">The sequence shown here is derived from an EMBL/GenBank/DDBJ whole genome shotgun (WGS) entry which is preliminary data.</text>
</comment>
<dbReference type="GO" id="GO:0033202">
    <property type="term" value="C:DNA helicase complex"/>
    <property type="evidence" value="ECO:0007669"/>
    <property type="project" value="TreeGrafter"/>
</dbReference>
<dbReference type="InterPro" id="IPR000212">
    <property type="entry name" value="DNA_helicase_UvrD/REP"/>
</dbReference>
<evidence type="ECO:0000256" key="16">
    <source>
        <dbReference type="SAM" id="MobiDB-lite"/>
    </source>
</evidence>
<evidence type="ECO:0000256" key="7">
    <source>
        <dbReference type="ARBA" id="ARBA00022840"/>
    </source>
</evidence>
<evidence type="ECO:0000256" key="13">
    <source>
        <dbReference type="ARBA" id="ARBA00034923"/>
    </source>
</evidence>